<comment type="caution">
    <text evidence="2">The sequence shown here is derived from an EMBL/GenBank/DDBJ whole genome shotgun (WGS) entry which is preliminary data.</text>
</comment>
<dbReference type="EMBL" id="LUUH01000063">
    <property type="protein sequence ID" value="OAI02205.1"/>
    <property type="molecule type" value="Genomic_DNA"/>
</dbReference>
<dbReference type="InterPro" id="IPR004360">
    <property type="entry name" value="Glyas_Fos-R_dOase_dom"/>
</dbReference>
<protein>
    <submittedName>
        <fullName evidence="2">Glyoxalase</fullName>
    </submittedName>
</protein>
<evidence type="ECO:0000313" key="2">
    <source>
        <dbReference type="EMBL" id="OAI02205.1"/>
    </source>
</evidence>
<proteinExistence type="predicted"/>
<dbReference type="PANTHER" id="PTHR34109">
    <property type="entry name" value="BNAUNNG04460D PROTEIN-RELATED"/>
    <property type="match status" value="1"/>
</dbReference>
<dbReference type="CDD" id="cd07246">
    <property type="entry name" value="VOC_like"/>
    <property type="match status" value="1"/>
</dbReference>
<sequence length="162" mass="17555">MTTIKPIPDGYHTLTPYLVVQGAAQALEFYKNAFAATELSRLNTPDGNIAHAEFKIGDSIFMIADENPHCTDHSPKTLGGTPVKLFLYVNDVDAVFAAAIEAGATQTRPPANQFWGDRMGALSDPFGHQWLIASHIEDVDPSEMPSRMEAFFAEQAAGSTAE</sequence>
<dbReference type="InterPro" id="IPR037523">
    <property type="entry name" value="VOC_core"/>
</dbReference>
<dbReference type="Proteomes" id="UP000077763">
    <property type="component" value="Unassembled WGS sequence"/>
</dbReference>
<reference evidence="3" key="1">
    <citation type="submission" date="2016-03" db="EMBL/GenBank/DDBJ databases">
        <authorList>
            <person name="Heylen K."/>
            <person name="De Vos P."/>
            <person name="Vekeman B."/>
        </authorList>
    </citation>
    <scope>NUCLEOTIDE SEQUENCE [LARGE SCALE GENOMIC DNA]</scope>
    <source>
        <strain evidence="3">R-45371</strain>
    </source>
</reference>
<dbReference type="Gene3D" id="3.30.720.110">
    <property type="match status" value="1"/>
</dbReference>
<name>A0A177MA06_METMH</name>
<gene>
    <name evidence="2" type="ORF">A1353_16970</name>
</gene>
<dbReference type="PANTHER" id="PTHR34109:SF1">
    <property type="entry name" value="VOC DOMAIN-CONTAINING PROTEIN"/>
    <property type="match status" value="1"/>
</dbReference>
<dbReference type="RefSeq" id="WP_064037314.1">
    <property type="nucleotide sequence ID" value="NZ_LUUH01000063.1"/>
</dbReference>
<evidence type="ECO:0000259" key="1">
    <source>
        <dbReference type="PROSITE" id="PS51819"/>
    </source>
</evidence>
<dbReference type="AlphaFoldDB" id="A0A177MA06"/>
<accession>A0A177MA06</accession>
<organism evidence="2 3">
    <name type="scientific">Methylomonas methanica</name>
    <dbReference type="NCBI Taxonomy" id="421"/>
    <lineage>
        <taxon>Bacteria</taxon>
        <taxon>Pseudomonadati</taxon>
        <taxon>Pseudomonadota</taxon>
        <taxon>Gammaproteobacteria</taxon>
        <taxon>Methylococcales</taxon>
        <taxon>Methylococcaceae</taxon>
        <taxon>Methylomonas</taxon>
    </lineage>
</organism>
<dbReference type="PROSITE" id="PS51819">
    <property type="entry name" value="VOC"/>
    <property type="match status" value="1"/>
</dbReference>
<dbReference type="InterPro" id="IPR029068">
    <property type="entry name" value="Glyas_Bleomycin-R_OHBP_Dase"/>
</dbReference>
<dbReference type="SUPFAM" id="SSF54593">
    <property type="entry name" value="Glyoxalase/Bleomycin resistance protein/Dihydroxybiphenyl dioxygenase"/>
    <property type="match status" value="1"/>
</dbReference>
<evidence type="ECO:0000313" key="3">
    <source>
        <dbReference type="Proteomes" id="UP000077763"/>
    </source>
</evidence>
<dbReference type="Pfam" id="PF00903">
    <property type="entry name" value="Glyoxalase"/>
    <property type="match status" value="1"/>
</dbReference>
<dbReference type="Gene3D" id="3.30.720.120">
    <property type="match status" value="1"/>
</dbReference>
<feature type="domain" description="VOC" evidence="1">
    <location>
        <begin position="10"/>
        <end position="135"/>
    </location>
</feature>